<organism evidence="2 3">
    <name type="scientific">Pieris brassicae</name>
    <name type="common">White butterfly</name>
    <name type="synonym">Large white butterfly</name>
    <dbReference type="NCBI Taxonomy" id="7116"/>
    <lineage>
        <taxon>Eukaryota</taxon>
        <taxon>Metazoa</taxon>
        <taxon>Ecdysozoa</taxon>
        <taxon>Arthropoda</taxon>
        <taxon>Hexapoda</taxon>
        <taxon>Insecta</taxon>
        <taxon>Pterygota</taxon>
        <taxon>Neoptera</taxon>
        <taxon>Endopterygota</taxon>
        <taxon>Lepidoptera</taxon>
        <taxon>Glossata</taxon>
        <taxon>Ditrysia</taxon>
        <taxon>Papilionoidea</taxon>
        <taxon>Pieridae</taxon>
        <taxon>Pierinae</taxon>
        <taxon>Pieris</taxon>
    </lineage>
</organism>
<feature type="region of interest" description="Disordered" evidence="1">
    <location>
        <begin position="99"/>
        <end position="136"/>
    </location>
</feature>
<proteinExistence type="predicted"/>
<keyword evidence="3" id="KW-1185">Reference proteome</keyword>
<accession>A0A9P0WYT4</accession>
<sequence length="197" mass="21496">MHDLQYIIEVGLPPRRGWERVVTWSSGRRRDRVARALGRAEGSRPRHSSADSRPLRYACLRVPSCGSPLSGPLESAAMRDPAALSRGCMVGAARGAGRRQVATRRCGPREARGSLRRGHAAARARPPARAHGAALGNRARATKAYRELCLYLRPHGLRKLHGLPGGAGRSPLYMPRDNLTPRPRTSPILVPVSALRM</sequence>
<comment type="caution">
    <text evidence="2">The sequence shown here is derived from an EMBL/GenBank/DDBJ whole genome shotgun (WGS) entry which is preliminary data.</text>
</comment>
<feature type="region of interest" description="Disordered" evidence="1">
    <location>
        <begin position="162"/>
        <end position="186"/>
    </location>
</feature>
<dbReference type="Proteomes" id="UP001152562">
    <property type="component" value="Unassembled WGS sequence"/>
</dbReference>
<dbReference type="EMBL" id="CALOZG010000001">
    <property type="protein sequence ID" value="CAH3914809.1"/>
    <property type="molecule type" value="Genomic_DNA"/>
</dbReference>
<evidence type="ECO:0000313" key="2">
    <source>
        <dbReference type="EMBL" id="CAH3914809.1"/>
    </source>
</evidence>
<dbReference type="AlphaFoldDB" id="A0A9P0WYT4"/>
<name>A0A9P0WYT4_PIEBR</name>
<protein>
    <submittedName>
        <fullName evidence="2">Uncharacterized protein</fullName>
    </submittedName>
</protein>
<reference evidence="2" key="1">
    <citation type="submission" date="2022-05" db="EMBL/GenBank/DDBJ databases">
        <authorList>
            <person name="Okamura Y."/>
        </authorList>
    </citation>
    <scope>NUCLEOTIDE SEQUENCE</scope>
</reference>
<feature type="compositionally biased region" description="Basic residues" evidence="1">
    <location>
        <begin position="114"/>
        <end position="128"/>
    </location>
</feature>
<evidence type="ECO:0000313" key="3">
    <source>
        <dbReference type="Proteomes" id="UP001152562"/>
    </source>
</evidence>
<evidence type="ECO:0000256" key="1">
    <source>
        <dbReference type="SAM" id="MobiDB-lite"/>
    </source>
</evidence>
<gene>
    <name evidence="2" type="ORF">PIBRA_LOCUS1022</name>
</gene>